<accession>A0A934INB7</accession>
<keyword evidence="6" id="KW-1185">Reference proteome</keyword>
<dbReference type="PANTHER" id="PTHR30146">
    <property type="entry name" value="LACI-RELATED TRANSCRIPTIONAL REPRESSOR"/>
    <property type="match status" value="1"/>
</dbReference>
<reference evidence="5" key="1">
    <citation type="submission" date="2020-12" db="EMBL/GenBank/DDBJ databases">
        <title>Bacterial taxonomy.</title>
        <authorList>
            <person name="Pan X."/>
        </authorList>
    </citation>
    <scope>NUCLEOTIDE SEQUENCE</scope>
    <source>
        <strain evidence="5">B2012</strain>
    </source>
</reference>
<keyword evidence="2" id="KW-0238">DNA-binding</keyword>
<dbReference type="PANTHER" id="PTHR30146:SF138">
    <property type="entry name" value="TRANSCRIPTIONAL REGULATORY PROTEIN"/>
    <property type="match status" value="1"/>
</dbReference>
<dbReference type="EMBL" id="JAEKJA010000001">
    <property type="protein sequence ID" value="MBJ3774549.1"/>
    <property type="molecule type" value="Genomic_DNA"/>
</dbReference>
<dbReference type="CDD" id="cd01392">
    <property type="entry name" value="HTH_LacI"/>
    <property type="match status" value="1"/>
</dbReference>
<evidence type="ECO:0000313" key="5">
    <source>
        <dbReference type="EMBL" id="MBJ3774549.1"/>
    </source>
</evidence>
<evidence type="ECO:0000256" key="1">
    <source>
        <dbReference type="ARBA" id="ARBA00023015"/>
    </source>
</evidence>
<dbReference type="Proteomes" id="UP000609531">
    <property type="component" value="Unassembled WGS sequence"/>
</dbReference>
<dbReference type="AlphaFoldDB" id="A0A934INB7"/>
<evidence type="ECO:0000256" key="3">
    <source>
        <dbReference type="ARBA" id="ARBA00023163"/>
    </source>
</evidence>
<dbReference type="PRINTS" id="PR00036">
    <property type="entry name" value="HTHLACI"/>
</dbReference>
<evidence type="ECO:0000256" key="2">
    <source>
        <dbReference type="ARBA" id="ARBA00023125"/>
    </source>
</evidence>
<dbReference type="Gene3D" id="3.40.50.2300">
    <property type="match status" value="2"/>
</dbReference>
<evidence type="ECO:0000259" key="4">
    <source>
        <dbReference type="PROSITE" id="PS50932"/>
    </source>
</evidence>
<feature type="domain" description="HTH lacI-type" evidence="4">
    <location>
        <begin position="8"/>
        <end position="62"/>
    </location>
</feature>
<gene>
    <name evidence="5" type="ORF">JCR33_02555</name>
</gene>
<sequence length="342" mass="36964">MRKTVGRITIKDVAEAAGVSVGTASRVINNKATVRPEIRSAVLSAIDRLDYQPNAVAQSMRRRSTQLVGCIIREINIPALAAFVRAAHDELDQAGYSLVISNSEGRRAREEELIHRFGRLQSDGMLLGPYTPVDPAYEKLLRGFGAPIVLFDRNEPEWADAVAADHAGSIDRATSRLLDLGHRRIAILTGNPLLFPAAERIRGYRRAFQRAGLAVDESLVRGTGFLAAEGFRNASSLLASAAPPTALISGGIDMLPGVLRAIRVRGLSIPDDISVVGSGDSELAELHTPPISVERWDMAETGRTAALLLLRRIGGERDTPPEHVLLPAEFVERASLAPPRQS</sequence>
<dbReference type="PROSITE" id="PS50932">
    <property type="entry name" value="HTH_LACI_2"/>
    <property type="match status" value="1"/>
</dbReference>
<dbReference type="InterPro" id="IPR046335">
    <property type="entry name" value="LacI/GalR-like_sensor"/>
</dbReference>
<dbReference type="SUPFAM" id="SSF47413">
    <property type="entry name" value="lambda repressor-like DNA-binding domains"/>
    <property type="match status" value="1"/>
</dbReference>
<keyword evidence="3" id="KW-0804">Transcription</keyword>
<dbReference type="GO" id="GO:0003700">
    <property type="term" value="F:DNA-binding transcription factor activity"/>
    <property type="evidence" value="ECO:0007669"/>
    <property type="project" value="TreeGrafter"/>
</dbReference>
<organism evidence="5 6">
    <name type="scientific">Acuticoccus mangrovi</name>
    <dbReference type="NCBI Taxonomy" id="2796142"/>
    <lineage>
        <taxon>Bacteria</taxon>
        <taxon>Pseudomonadati</taxon>
        <taxon>Pseudomonadota</taxon>
        <taxon>Alphaproteobacteria</taxon>
        <taxon>Hyphomicrobiales</taxon>
        <taxon>Amorphaceae</taxon>
        <taxon>Acuticoccus</taxon>
    </lineage>
</organism>
<dbReference type="InterPro" id="IPR010982">
    <property type="entry name" value="Lambda_DNA-bd_dom_sf"/>
</dbReference>
<dbReference type="CDD" id="cd06281">
    <property type="entry name" value="PBP1_LacI-like"/>
    <property type="match status" value="1"/>
</dbReference>
<protein>
    <submittedName>
        <fullName evidence="5">Substrate-binding domain-containing protein</fullName>
    </submittedName>
</protein>
<dbReference type="SMART" id="SM00354">
    <property type="entry name" value="HTH_LACI"/>
    <property type="match status" value="1"/>
</dbReference>
<dbReference type="InterPro" id="IPR028082">
    <property type="entry name" value="Peripla_BP_I"/>
</dbReference>
<evidence type="ECO:0000313" key="6">
    <source>
        <dbReference type="Proteomes" id="UP000609531"/>
    </source>
</evidence>
<comment type="caution">
    <text evidence="5">The sequence shown here is derived from an EMBL/GenBank/DDBJ whole genome shotgun (WGS) entry which is preliminary data.</text>
</comment>
<dbReference type="InterPro" id="IPR000843">
    <property type="entry name" value="HTH_LacI"/>
</dbReference>
<dbReference type="PROSITE" id="PS00356">
    <property type="entry name" value="HTH_LACI_1"/>
    <property type="match status" value="1"/>
</dbReference>
<proteinExistence type="predicted"/>
<keyword evidence="1" id="KW-0805">Transcription regulation</keyword>
<dbReference type="GO" id="GO:0000976">
    <property type="term" value="F:transcription cis-regulatory region binding"/>
    <property type="evidence" value="ECO:0007669"/>
    <property type="project" value="TreeGrafter"/>
</dbReference>
<dbReference type="SUPFAM" id="SSF53822">
    <property type="entry name" value="Periplasmic binding protein-like I"/>
    <property type="match status" value="1"/>
</dbReference>
<dbReference type="Gene3D" id="1.10.260.40">
    <property type="entry name" value="lambda repressor-like DNA-binding domains"/>
    <property type="match status" value="1"/>
</dbReference>
<dbReference type="Pfam" id="PF13377">
    <property type="entry name" value="Peripla_BP_3"/>
    <property type="match status" value="1"/>
</dbReference>
<dbReference type="RefSeq" id="WP_198880420.1">
    <property type="nucleotide sequence ID" value="NZ_JAEKJA010000001.1"/>
</dbReference>
<dbReference type="Pfam" id="PF00356">
    <property type="entry name" value="LacI"/>
    <property type="match status" value="1"/>
</dbReference>
<name>A0A934INB7_9HYPH</name>